<keyword evidence="3" id="KW-1185">Reference proteome</keyword>
<reference evidence="2" key="1">
    <citation type="thesis" date="2021" institute="BYU ScholarsArchive" country="Provo, UT, USA">
        <title>Applications of and Algorithms for Genome Assembly and Genomic Analyses with an Emphasis on Marine Teleosts.</title>
        <authorList>
            <person name="Pickett B.D."/>
        </authorList>
    </citation>
    <scope>NUCLEOTIDE SEQUENCE</scope>
    <source>
        <strain evidence="2">HI-2016</strain>
    </source>
</reference>
<feature type="compositionally biased region" description="Basic and acidic residues" evidence="1">
    <location>
        <begin position="118"/>
        <end position="127"/>
    </location>
</feature>
<evidence type="ECO:0000313" key="3">
    <source>
        <dbReference type="Proteomes" id="UP000824540"/>
    </source>
</evidence>
<dbReference type="AlphaFoldDB" id="A0A8T2P818"/>
<organism evidence="2 3">
    <name type="scientific">Albula glossodonta</name>
    <name type="common">roundjaw bonefish</name>
    <dbReference type="NCBI Taxonomy" id="121402"/>
    <lineage>
        <taxon>Eukaryota</taxon>
        <taxon>Metazoa</taxon>
        <taxon>Chordata</taxon>
        <taxon>Craniata</taxon>
        <taxon>Vertebrata</taxon>
        <taxon>Euteleostomi</taxon>
        <taxon>Actinopterygii</taxon>
        <taxon>Neopterygii</taxon>
        <taxon>Teleostei</taxon>
        <taxon>Albuliformes</taxon>
        <taxon>Albulidae</taxon>
        <taxon>Albula</taxon>
    </lineage>
</organism>
<dbReference type="Proteomes" id="UP000824540">
    <property type="component" value="Unassembled WGS sequence"/>
</dbReference>
<gene>
    <name evidence="2" type="ORF">JZ751_008906</name>
</gene>
<proteinExistence type="predicted"/>
<protein>
    <submittedName>
        <fullName evidence="2">Uncharacterized protein</fullName>
    </submittedName>
</protein>
<comment type="caution">
    <text evidence="2">The sequence shown here is derived from an EMBL/GenBank/DDBJ whole genome shotgun (WGS) entry which is preliminary data.</text>
</comment>
<evidence type="ECO:0000256" key="1">
    <source>
        <dbReference type="SAM" id="MobiDB-lite"/>
    </source>
</evidence>
<feature type="region of interest" description="Disordered" evidence="1">
    <location>
        <begin position="90"/>
        <end position="127"/>
    </location>
</feature>
<evidence type="ECO:0000313" key="2">
    <source>
        <dbReference type="EMBL" id="KAG9345762.1"/>
    </source>
</evidence>
<name>A0A8T2P818_9TELE</name>
<dbReference type="EMBL" id="JAFBMS010000017">
    <property type="protein sequence ID" value="KAG9345762.1"/>
    <property type="molecule type" value="Genomic_DNA"/>
</dbReference>
<sequence>MNPEFRPPSFTRKAGSSLREGLHSRSILLSLMEASSCTPMARGGGLNPAVSGSGEPLRSALGVGEGHGCLEGHINRPEVSLTAVEGLGGPLQHLQGERSDNVGLSGNGLSPLHSLRTQRRDHLGAVD</sequence>
<accession>A0A8T2P818</accession>